<evidence type="ECO:0000313" key="2">
    <source>
        <dbReference type="Proteomes" id="UP001497382"/>
    </source>
</evidence>
<dbReference type="Proteomes" id="UP001497382">
    <property type="component" value="Unassembled WGS sequence"/>
</dbReference>
<evidence type="ECO:0000313" key="1">
    <source>
        <dbReference type="EMBL" id="CAL1262874.1"/>
    </source>
</evidence>
<keyword evidence="2" id="KW-1185">Reference proteome</keyword>
<dbReference type="AlphaFoldDB" id="A0AAV1YVK3"/>
<dbReference type="EMBL" id="CAXIEN010000007">
    <property type="protein sequence ID" value="CAL1262874.1"/>
    <property type="molecule type" value="Genomic_DNA"/>
</dbReference>
<protein>
    <submittedName>
        <fullName evidence="1">Uncharacterized protein</fullName>
    </submittedName>
</protein>
<accession>A0AAV1YVK3</accession>
<organism evidence="1 2">
    <name type="scientific">Larinioides sclopetarius</name>
    <dbReference type="NCBI Taxonomy" id="280406"/>
    <lineage>
        <taxon>Eukaryota</taxon>
        <taxon>Metazoa</taxon>
        <taxon>Ecdysozoa</taxon>
        <taxon>Arthropoda</taxon>
        <taxon>Chelicerata</taxon>
        <taxon>Arachnida</taxon>
        <taxon>Araneae</taxon>
        <taxon>Araneomorphae</taxon>
        <taxon>Entelegynae</taxon>
        <taxon>Araneoidea</taxon>
        <taxon>Araneidae</taxon>
        <taxon>Larinioides</taxon>
    </lineage>
</organism>
<reference evidence="1 2" key="1">
    <citation type="submission" date="2024-04" db="EMBL/GenBank/DDBJ databases">
        <authorList>
            <person name="Rising A."/>
            <person name="Reimegard J."/>
            <person name="Sonavane S."/>
            <person name="Akerstrom W."/>
            <person name="Nylinder S."/>
            <person name="Hedman E."/>
            <person name="Kallberg Y."/>
        </authorList>
    </citation>
    <scope>NUCLEOTIDE SEQUENCE [LARGE SCALE GENOMIC DNA]</scope>
</reference>
<name>A0AAV1YVK3_9ARAC</name>
<feature type="non-terminal residue" evidence="1">
    <location>
        <position position="1"/>
    </location>
</feature>
<comment type="caution">
    <text evidence="1">The sequence shown here is derived from an EMBL/GenBank/DDBJ whole genome shotgun (WGS) entry which is preliminary data.</text>
</comment>
<gene>
    <name evidence="1" type="ORF">LARSCL_LOCUS1246</name>
</gene>
<proteinExistence type="predicted"/>
<sequence length="66" mass="8213">NRRKTCSGSNKFEWSFGLYENDDERHPIIFRVRVYYEDIYLLYKGDYRRRVIRLESLHNGYRTLFS</sequence>